<dbReference type="InterPro" id="IPR037518">
    <property type="entry name" value="MPN"/>
</dbReference>
<dbReference type="InterPro" id="IPR000555">
    <property type="entry name" value="JAMM/MPN+_dom"/>
</dbReference>
<feature type="domain" description="MPN" evidence="2">
    <location>
        <begin position="11"/>
        <end position="152"/>
    </location>
</feature>
<evidence type="ECO:0000313" key="4">
    <source>
        <dbReference type="Proteomes" id="UP000001307"/>
    </source>
</evidence>
<dbReference type="EMBL" id="FN653079">
    <property type="protein sequence ID" value="CBY19818.1"/>
    <property type="molecule type" value="Genomic_DNA"/>
</dbReference>
<dbReference type="Pfam" id="PF13012">
    <property type="entry name" value="MitMem_reg"/>
    <property type="match status" value="1"/>
</dbReference>
<protein>
    <recommendedName>
        <fullName evidence="2">MPN domain-containing protein</fullName>
    </recommendedName>
</protein>
<dbReference type="GO" id="GO:0008237">
    <property type="term" value="F:metallopeptidase activity"/>
    <property type="evidence" value="ECO:0007669"/>
    <property type="project" value="InterPro"/>
</dbReference>
<dbReference type="FunCoup" id="E4XMS5">
    <property type="interactions" value="781"/>
</dbReference>
<dbReference type="AlphaFoldDB" id="E4XMS5"/>
<feature type="compositionally biased region" description="Basic and acidic residues" evidence="1">
    <location>
        <begin position="292"/>
        <end position="307"/>
    </location>
</feature>
<dbReference type="PANTHER" id="PTHR10540">
    <property type="entry name" value="EUKARYOTIC TRANSLATION INITIATION FACTOR 3 SUBUNIT F-RELATED"/>
    <property type="match status" value="1"/>
</dbReference>
<organism evidence="3">
    <name type="scientific">Oikopleura dioica</name>
    <name type="common">Tunicate</name>
    <dbReference type="NCBI Taxonomy" id="34765"/>
    <lineage>
        <taxon>Eukaryota</taxon>
        <taxon>Metazoa</taxon>
        <taxon>Chordata</taxon>
        <taxon>Tunicata</taxon>
        <taxon>Appendicularia</taxon>
        <taxon>Copelata</taxon>
        <taxon>Oikopleuridae</taxon>
        <taxon>Oikopleura</taxon>
    </lineage>
</organism>
<dbReference type="SMART" id="SM00232">
    <property type="entry name" value="JAB_MPN"/>
    <property type="match status" value="1"/>
</dbReference>
<dbReference type="GO" id="GO:0043161">
    <property type="term" value="P:proteasome-mediated ubiquitin-dependent protein catabolic process"/>
    <property type="evidence" value="ECO:0007669"/>
    <property type="project" value="TreeGrafter"/>
</dbReference>
<reference evidence="3" key="1">
    <citation type="journal article" date="2010" name="Science">
        <title>Plasticity of animal genome architecture unmasked by rapid evolution of a pelagic tunicate.</title>
        <authorList>
            <person name="Denoeud F."/>
            <person name="Henriet S."/>
            <person name="Mungpakdee S."/>
            <person name="Aury J.M."/>
            <person name="Da Silva C."/>
            <person name="Brinkmann H."/>
            <person name="Mikhaleva J."/>
            <person name="Olsen L.C."/>
            <person name="Jubin C."/>
            <person name="Canestro C."/>
            <person name="Bouquet J.M."/>
            <person name="Danks G."/>
            <person name="Poulain J."/>
            <person name="Campsteijn C."/>
            <person name="Adamski M."/>
            <person name="Cross I."/>
            <person name="Yadetie F."/>
            <person name="Muffato M."/>
            <person name="Louis A."/>
            <person name="Butcher S."/>
            <person name="Tsagkogeorga G."/>
            <person name="Konrad A."/>
            <person name="Singh S."/>
            <person name="Jensen M.F."/>
            <person name="Cong E.H."/>
            <person name="Eikeseth-Otteraa H."/>
            <person name="Noel B."/>
            <person name="Anthouard V."/>
            <person name="Porcel B.M."/>
            <person name="Kachouri-Lafond R."/>
            <person name="Nishino A."/>
            <person name="Ugolini M."/>
            <person name="Chourrout P."/>
            <person name="Nishida H."/>
            <person name="Aasland R."/>
            <person name="Huzurbazar S."/>
            <person name="Westhof E."/>
            <person name="Delsuc F."/>
            <person name="Lehrach H."/>
            <person name="Reinhardt R."/>
            <person name="Weissenbach J."/>
            <person name="Roy S.W."/>
            <person name="Artiguenave F."/>
            <person name="Postlethwait J.H."/>
            <person name="Manak J.R."/>
            <person name="Thompson E.M."/>
            <person name="Jaillon O."/>
            <person name="Du Pasquier L."/>
            <person name="Boudinot P."/>
            <person name="Liberles D.A."/>
            <person name="Volff J.N."/>
            <person name="Philippe H."/>
            <person name="Lenhard B."/>
            <person name="Roest Crollius H."/>
            <person name="Wincker P."/>
            <person name="Chourrout D."/>
        </authorList>
    </citation>
    <scope>NUCLEOTIDE SEQUENCE [LARGE SCALE GENOMIC DNA]</scope>
</reference>
<dbReference type="PANTHER" id="PTHR10540:SF7">
    <property type="entry name" value="26S PROTEASOME NON-ATPASE REGULATORY SUBUNIT 7"/>
    <property type="match status" value="1"/>
</dbReference>
<dbReference type="OrthoDB" id="10256771at2759"/>
<keyword evidence="4" id="KW-1185">Reference proteome</keyword>
<name>E4XMS5_OIKDI</name>
<feature type="region of interest" description="Disordered" evidence="1">
    <location>
        <begin position="288"/>
        <end position="313"/>
    </location>
</feature>
<evidence type="ECO:0000256" key="1">
    <source>
        <dbReference type="SAM" id="MobiDB-lite"/>
    </source>
</evidence>
<accession>E4XMS5</accession>
<proteinExistence type="predicted"/>
<dbReference type="PROSITE" id="PS50249">
    <property type="entry name" value="MPN"/>
    <property type="match status" value="1"/>
</dbReference>
<dbReference type="GO" id="GO:0000502">
    <property type="term" value="C:proteasome complex"/>
    <property type="evidence" value="ECO:0007669"/>
    <property type="project" value="TreeGrafter"/>
</dbReference>
<dbReference type="Gene3D" id="3.40.140.10">
    <property type="entry name" value="Cytidine Deaminase, domain 2"/>
    <property type="match status" value="1"/>
</dbReference>
<dbReference type="Pfam" id="PF01398">
    <property type="entry name" value="JAB"/>
    <property type="match status" value="1"/>
</dbReference>
<evidence type="ECO:0000313" key="3">
    <source>
        <dbReference type="EMBL" id="CBY19818.1"/>
    </source>
</evidence>
<gene>
    <name evidence="3" type="ORF">GSOID_T00015472001</name>
</gene>
<dbReference type="InterPro" id="IPR024969">
    <property type="entry name" value="EIF3F/CSN6-like_C"/>
</dbReference>
<dbReference type="InParanoid" id="E4XMS5"/>
<sequence>MSTGKNKLQKVVVHPLVLLSVTDHYTRVGKTGAGRVLGILLGTWTMGGKELDISNSFALPFDEDTKDKDIWFLDHDYLDTMFTMFKKVNARERIVGWYHTGPKLKANDMKIHELIQKHMPAGHDATLTVIDVAKTDNNTGLPTEAYVAESEIREDGKPAEKTWRHISSAIGAEEAEEVGVEQLLRDVYNPTAGSLSQKISAQLASIRGLHGKLEQCYNYLTKVIDGKMPPNHTVMYNLQDALSLVPDLIPLTRSFHMETHDQLLPVYLASLVRSIVALHGLINNKLQNSADMKPKPAAEKSSTESDKPAVAVK</sequence>
<dbReference type="Proteomes" id="UP000001307">
    <property type="component" value="Unassembled WGS sequence"/>
</dbReference>
<evidence type="ECO:0000259" key="2">
    <source>
        <dbReference type="PROSITE" id="PS50249"/>
    </source>
</evidence>